<keyword evidence="1" id="KW-0547">Nucleotide-binding</keyword>
<dbReference type="GO" id="GO:0005524">
    <property type="term" value="F:ATP binding"/>
    <property type="evidence" value="ECO:0007669"/>
    <property type="project" value="UniProtKB-KW"/>
</dbReference>
<dbReference type="STRING" id="413071.G9N8G0"/>
<dbReference type="HOGENOM" id="CLU_009958_6_5_1"/>
<dbReference type="VEuPathDB" id="FungiDB:TRIVIDRAFT_134471"/>
<dbReference type="CDD" id="cd10170">
    <property type="entry name" value="ASKHA_NBD_HSP70"/>
    <property type="match status" value="1"/>
</dbReference>
<dbReference type="OrthoDB" id="2963168at2759"/>
<dbReference type="InterPro" id="IPR013126">
    <property type="entry name" value="Hsp_70_fam"/>
</dbReference>
<reference evidence="3 4" key="1">
    <citation type="journal article" date="2011" name="Genome Biol.">
        <title>Comparative genome sequence analysis underscores mycoparasitism as the ancestral life style of Trichoderma.</title>
        <authorList>
            <person name="Kubicek C.P."/>
            <person name="Herrera-Estrella A."/>
            <person name="Seidl-Seiboth V."/>
            <person name="Martinez D.A."/>
            <person name="Druzhinina I.S."/>
            <person name="Thon M."/>
            <person name="Zeilinger S."/>
            <person name="Casas-Flores S."/>
            <person name="Horwitz B.A."/>
            <person name="Mukherjee P.K."/>
            <person name="Mukherjee M."/>
            <person name="Kredics L."/>
            <person name="Alcaraz L.D."/>
            <person name="Aerts A."/>
            <person name="Antal Z."/>
            <person name="Atanasova L."/>
            <person name="Cervantes-Badillo M.G."/>
            <person name="Challacombe J."/>
            <person name="Chertkov O."/>
            <person name="McCluskey K."/>
            <person name="Coulpier F."/>
            <person name="Deshpande N."/>
            <person name="von Doehren H."/>
            <person name="Ebbole D.J."/>
            <person name="Esquivel-Naranjo E.U."/>
            <person name="Fekete E."/>
            <person name="Flipphi M."/>
            <person name="Glaser F."/>
            <person name="Gomez-Rodriguez E.Y."/>
            <person name="Gruber S."/>
            <person name="Han C."/>
            <person name="Henrissat B."/>
            <person name="Hermosa R."/>
            <person name="Hernandez-Onate M."/>
            <person name="Karaffa L."/>
            <person name="Kosti I."/>
            <person name="Le Crom S."/>
            <person name="Lindquist E."/>
            <person name="Lucas S."/>
            <person name="Luebeck M."/>
            <person name="Luebeck P.S."/>
            <person name="Margeot A."/>
            <person name="Metz B."/>
            <person name="Misra M."/>
            <person name="Nevalainen H."/>
            <person name="Omann M."/>
            <person name="Packer N."/>
            <person name="Perrone G."/>
            <person name="Uresti-Rivera E.E."/>
            <person name="Salamov A."/>
            <person name="Schmoll M."/>
            <person name="Seiboth B."/>
            <person name="Shapiro H."/>
            <person name="Sukno S."/>
            <person name="Tamayo-Ramos J.A."/>
            <person name="Tisch D."/>
            <person name="Wiest A."/>
            <person name="Wilkinson H.H."/>
            <person name="Zhang M."/>
            <person name="Coutinho P.M."/>
            <person name="Kenerley C.M."/>
            <person name="Monte E."/>
            <person name="Baker S.E."/>
            <person name="Grigoriev I.V."/>
        </authorList>
    </citation>
    <scope>NUCLEOTIDE SEQUENCE [LARGE SCALE GENOMIC DNA]</scope>
    <source>
        <strain evidence="4">Gv29-8 / FGSC 10586</strain>
    </source>
</reference>
<comment type="caution">
    <text evidence="3">The sequence shown here is derived from an EMBL/GenBank/DDBJ whole genome shotgun (WGS) entry which is preliminary data.</text>
</comment>
<dbReference type="Proteomes" id="UP000007115">
    <property type="component" value="Unassembled WGS sequence"/>
</dbReference>
<dbReference type="Pfam" id="PF00012">
    <property type="entry name" value="HSP70"/>
    <property type="match status" value="1"/>
</dbReference>
<dbReference type="InParanoid" id="G9N8G0"/>
<evidence type="ECO:0008006" key="5">
    <source>
        <dbReference type="Google" id="ProtNLM"/>
    </source>
</evidence>
<dbReference type="Gene3D" id="3.90.640.10">
    <property type="entry name" value="Actin, Chain A, domain 4"/>
    <property type="match status" value="1"/>
</dbReference>
<feature type="non-terminal residue" evidence="3">
    <location>
        <position position="1"/>
    </location>
</feature>
<accession>G9N8G0</accession>
<name>G9N8G0_HYPVG</name>
<sequence>LSNASDFKDIITWTKYPGAATHSAEHTVKAPTRVAFSEENDDLDRTAWGYEVEAGMTSYSWTKLLLDESPLSEFDDPDTYSKMNSEIMRLPKRMSAKDVAKEYLMGMRKMFDDSVAKFAGSQLDNLPMEFWLTVPASWSEKAKLLTKNAAIEAGFGVRKIDSIKLISEPEAAAHMALKVSIHRFEDFVKPGTGVLVCDCGGGTVDVTTYEIEKLRPTLTLRETVVGVAGKCGGTYVDRNLLKLLSERFGEAFKSLTPEEIGPGSSFMDAFESKKKDFRMKNPATRRPCRIQLYMPGLGVTSELGRYYDRKSHSVLLAQEDFKGIFDPVIDRIIKLIEDQMNKVEKINERPIETIVLVGGFGSSPYLNERLTDWCKVKGIRLTIPATGAWSAVGCGAVLRGLEGSIVKEKKCRKHYAEINSEFFTTFTGKIDNSGRSRLYSCSLDIAPETIENERIEEIGKIRYTLDDIDWSEVPNVKRITQNGLDYIQIGLVLNIRLDDEVGHLVFRILCNGKEVGKAELDLEGE</sequence>
<gene>
    <name evidence="3" type="ORF">TRIVIDRAFT_134471</name>
</gene>
<dbReference type="SUPFAM" id="SSF53067">
    <property type="entry name" value="Actin-like ATPase domain"/>
    <property type="match status" value="2"/>
</dbReference>
<dbReference type="PANTHER" id="PTHR14187">
    <property type="entry name" value="ALPHA KINASE/ELONGATION FACTOR 2 KINASE"/>
    <property type="match status" value="1"/>
</dbReference>
<dbReference type="EMBL" id="ABDF02000089">
    <property type="protein sequence ID" value="EHK17268.1"/>
    <property type="molecule type" value="Genomic_DNA"/>
</dbReference>
<organism evidence="3 4">
    <name type="scientific">Hypocrea virens (strain Gv29-8 / FGSC 10586)</name>
    <name type="common">Gliocladium virens</name>
    <name type="synonym">Trichoderma virens</name>
    <dbReference type="NCBI Taxonomy" id="413071"/>
    <lineage>
        <taxon>Eukaryota</taxon>
        <taxon>Fungi</taxon>
        <taxon>Dikarya</taxon>
        <taxon>Ascomycota</taxon>
        <taxon>Pezizomycotina</taxon>
        <taxon>Sordariomycetes</taxon>
        <taxon>Hypocreomycetidae</taxon>
        <taxon>Hypocreales</taxon>
        <taxon>Hypocreaceae</taxon>
        <taxon>Trichoderma</taxon>
    </lineage>
</organism>
<feature type="non-terminal residue" evidence="3">
    <location>
        <position position="525"/>
    </location>
</feature>
<dbReference type="GO" id="GO:0140662">
    <property type="term" value="F:ATP-dependent protein folding chaperone"/>
    <property type="evidence" value="ECO:0007669"/>
    <property type="project" value="InterPro"/>
</dbReference>
<dbReference type="Gene3D" id="3.30.420.40">
    <property type="match status" value="2"/>
</dbReference>
<evidence type="ECO:0000313" key="3">
    <source>
        <dbReference type="EMBL" id="EHK17268.1"/>
    </source>
</evidence>
<evidence type="ECO:0000256" key="1">
    <source>
        <dbReference type="ARBA" id="ARBA00022741"/>
    </source>
</evidence>
<dbReference type="PANTHER" id="PTHR14187:SF81">
    <property type="entry name" value="HSP70 FAMILY PROTEIN (AFU_ORTHOLOGUE AFUA_4G14040)"/>
    <property type="match status" value="1"/>
</dbReference>
<evidence type="ECO:0000313" key="4">
    <source>
        <dbReference type="Proteomes" id="UP000007115"/>
    </source>
</evidence>
<dbReference type="OMA" id="GMTSYSW"/>
<dbReference type="RefSeq" id="XP_013951464.1">
    <property type="nucleotide sequence ID" value="XM_014095989.2"/>
</dbReference>
<dbReference type="InterPro" id="IPR043129">
    <property type="entry name" value="ATPase_NBD"/>
</dbReference>
<keyword evidence="2" id="KW-0067">ATP-binding</keyword>
<dbReference type="eggNOG" id="KOG0101">
    <property type="taxonomic scope" value="Eukaryota"/>
</dbReference>
<evidence type="ECO:0000256" key="2">
    <source>
        <dbReference type="ARBA" id="ARBA00022840"/>
    </source>
</evidence>
<dbReference type="GeneID" id="25787637"/>
<dbReference type="AlphaFoldDB" id="G9N8G0"/>
<proteinExistence type="predicted"/>
<keyword evidence="4" id="KW-1185">Reference proteome</keyword>
<protein>
    <recommendedName>
        <fullName evidence="5">Hsp70 family protein</fullName>
    </recommendedName>
</protein>